<evidence type="ECO:0000259" key="1">
    <source>
        <dbReference type="Pfam" id="PF13454"/>
    </source>
</evidence>
<feature type="domain" description="FAD-dependent urate hydroxylase HpyO/Asp monooxygenase CreE-like FAD/NAD(P)-binding" evidence="1">
    <location>
        <begin position="13"/>
        <end position="158"/>
    </location>
</feature>
<protein>
    <submittedName>
        <fullName evidence="2">Pyridine nucleotide-disulfide oxidoreductase</fullName>
    </submittedName>
</protein>
<dbReference type="InterPro" id="IPR052189">
    <property type="entry name" value="L-asp_N-monooxygenase_NS-form"/>
</dbReference>
<dbReference type="Proteomes" id="UP000249842">
    <property type="component" value="Unassembled WGS sequence"/>
</dbReference>
<accession>A0A328B1Z9</accession>
<dbReference type="OrthoDB" id="101972at2"/>
<dbReference type="EMBL" id="QFYP01000001">
    <property type="protein sequence ID" value="RAK60545.1"/>
    <property type="molecule type" value="Genomic_DNA"/>
</dbReference>
<reference evidence="3" key="1">
    <citation type="submission" date="2018-05" db="EMBL/GenBank/DDBJ databases">
        <authorList>
            <person name="Li X."/>
        </authorList>
    </citation>
    <scope>NUCLEOTIDE SEQUENCE [LARGE SCALE GENOMIC DNA]</scope>
    <source>
        <strain evidence="3">HKS-05</strain>
    </source>
</reference>
<comment type="caution">
    <text evidence="2">The sequence shown here is derived from an EMBL/GenBank/DDBJ whole genome shotgun (WGS) entry which is preliminary data.</text>
</comment>
<keyword evidence="3" id="KW-1185">Reference proteome</keyword>
<dbReference type="SUPFAM" id="SSF51905">
    <property type="entry name" value="FAD/NAD(P)-binding domain"/>
    <property type="match status" value="1"/>
</dbReference>
<dbReference type="Gene3D" id="3.50.50.60">
    <property type="entry name" value="FAD/NAD(P)-binding domain"/>
    <property type="match status" value="2"/>
</dbReference>
<dbReference type="RefSeq" id="WP_111457838.1">
    <property type="nucleotide sequence ID" value="NZ_QFYP01000001.1"/>
</dbReference>
<proteinExistence type="predicted"/>
<dbReference type="PANTHER" id="PTHR40254:SF1">
    <property type="entry name" value="BLR0577 PROTEIN"/>
    <property type="match status" value="1"/>
</dbReference>
<sequence>MNPESAAPPPTVAVIGGGFSGLLTAIHLLRADPQVVVRLVERAPLFGRGRAYQTSHADHLLNVRASNMSAFPDQPTHFQDWLAREAGAGERDAFVSRSRYGDYLQGLLREEVRDPSRAGRLLLEADEAVAIAPVGLRQRVDLSLGRSFEADAVVLALGLLPPAPPPGAEPAVLASPAYVADPWRLDPAGAPMGDILLIGSGLTMVDVALSLAGPGRRLTALSRHGLIARSHGPTQGAAPPEGPLATARAAMRTLRVQAEKVGWREAVDSIRPLTADIWRSWSLAQRRRFLRHARPWWDVHRHRMAPMIAARLSGLVVSAELEVLGGRLDRLSLTDGGFQAQIRPRGETVPVIRGFAAVVNCTGPRGDPETAAAGLLADLRRRGAVRRDPLGLGLDVTEDLRAVGEGGAPTPGLFAVGPLTRAAVWEALAVPDLRGQTAEVARRVIADLRRVRAALAPASA</sequence>
<dbReference type="Pfam" id="PF13454">
    <property type="entry name" value="NAD_binding_9"/>
    <property type="match status" value="1"/>
</dbReference>
<dbReference type="InterPro" id="IPR036188">
    <property type="entry name" value="FAD/NAD-bd_sf"/>
</dbReference>
<dbReference type="InterPro" id="IPR038732">
    <property type="entry name" value="HpyO/CreE_NAD-binding"/>
</dbReference>
<gene>
    <name evidence="2" type="ORF">DJ021_12395</name>
</gene>
<organism evidence="2 3">
    <name type="scientific">Phenylobacterium hankyongense</name>
    <dbReference type="NCBI Taxonomy" id="1813876"/>
    <lineage>
        <taxon>Bacteria</taxon>
        <taxon>Pseudomonadati</taxon>
        <taxon>Pseudomonadota</taxon>
        <taxon>Alphaproteobacteria</taxon>
        <taxon>Caulobacterales</taxon>
        <taxon>Caulobacteraceae</taxon>
        <taxon>Phenylobacterium</taxon>
    </lineage>
</organism>
<name>A0A328B1Z9_9CAUL</name>
<evidence type="ECO:0000313" key="2">
    <source>
        <dbReference type="EMBL" id="RAK60545.1"/>
    </source>
</evidence>
<dbReference type="AlphaFoldDB" id="A0A328B1Z9"/>
<evidence type="ECO:0000313" key="3">
    <source>
        <dbReference type="Proteomes" id="UP000249842"/>
    </source>
</evidence>
<dbReference type="PRINTS" id="PR00368">
    <property type="entry name" value="FADPNR"/>
</dbReference>
<dbReference type="PANTHER" id="PTHR40254">
    <property type="entry name" value="BLR0577 PROTEIN"/>
    <property type="match status" value="1"/>
</dbReference>